<gene>
    <name evidence="2" type="ORF">DI603_03640</name>
</gene>
<feature type="signal peptide" evidence="1">
    <location>
        <begin position="1"/>
        <end position="21"/>
    </location>
</feature>
<protein>
    <recommendedName>
        <fullName evidence="4">PEP-CTERM protein-sorting domain-containing protein</fullName>
    </recommendedName>
</protein>
<accession>A0A2W5DZ31</accession>
<organism evidence="2 3">
    <name type="scientific">Roseateles depolymerans</name>
    <dbReference type="NCBI Taxonomy" id="76731"/>
    <lineage>
        <taxon>Bacteria</taxon>
        <taxon>Pseudomonadati</taxon>
        <taxon>Pseudomonadota</taxon>
        <taxon>Betaproteobacteria</taxon>
        <taxon>Burkholderiales</taxon>
        <taxon>Sphaerotilaceae</taxon>
        <taxon>Roseateles</taxon>
    </lineage>
</organism>
<dbReference type="EMBL" id="QFOD01000002">
    <property type="protein sequence ID" value="PZP35868.1"/>
    <property type="molecule type" value="Genomic_DNA"/>
</dbReference>
<name>A0A2W5DZ31_9BURK</name>
<comment type="caution">
    <text evidence="2">The sequence shown here is derived from an EMBL/GenBank/DDBJ whole genome shotgun (WGS) entry which is preliminary data.</text>
</comment>
<dbReference type="AlphaFoldDB" id="A0A2W5DZ31"/>
<evidence type="ECO:0000256" key="1">
    <source>
        <dbReference type="SAM" id="SignalP"/>
    </source>
</evidence>
<sequence>MRVTSTLLALTLAAALQPALADTVSLKFEDLTQVTALTDQYASSGISFSGDVWGTVSRLNGCGGTEAWTRSDAVSCGAIEVGKNIQDLPGSDTASFTINVANGFIEAFSFVFASRATPNVSIMIWDGLNGTGNQLLAQPVSLSGDVCTSVYFCGPWTSSSLAFAGIAHSITVSAGDQLFAMDDLSFITPAASNALPEPGSVGLAAGALGALAWVRRRKTR</sequence>
<evidence type="ECO:0008006" key="4">
    <source>
        <dbReference type="Google" id="ProtNLM"/>
    </source>
</evidence>
<feature type="chain" id="PRO_5015893150" description="PEP-CTERM protein-sorting domain-containing protein" evidence="1">
    <location>
        <begin position="22"/>
        <end position="220"/>
    </location>
</feature>
<keyword evidence="1" id="KW-0732">Signal</keyword>
<reference evidence="2 3" key="1">
    <citation type="submission" date="2017-08" db="EMBL/GenBank/DDBJ databases">
        <title>Infants hospitalized years apart are colonized by the same room-sourced microbial strains.</title>
        <authorList>
            <person name="Brooks B."/>
            <person name="Olm M.R."/>
            <person name="Firek B.A."/>
            <person name="Baker R."/>
            <person name="Thomas B.C."/>
            <person name="Morowitz M.J."/>
            <person name="Banfield J.F."/>
        </authorList>
    </citation>
    <scope>NUCLEOTIDE SEQUENCE [LARGE SCALE GENOMIC DNA]</scope>
    <source>
        <strain evidence="2">S2_012_000_R2_81</strain>
    </source>
</reference>
<evidence type="ECO:0000313" key="3">
    <source>
        <dbReference type="Proteomes" id="UP000249633"/>
    </source>
</evidence>
<proteinExistence type="predicted"/>
<dbReference type="Proteomes" id="UP000249633">
    <property type="component" value="Unassembled WGS sequence"/>
</dbReference>
<evidence type="ECO:0000313" key="2">
    <source>
        <dbReference type="EMBL" id="PZP35868.1"/>
    </source>
</evidence>